<dbReference type="RefSeq" id="XP_005782112.1">
    <property type="nucleotide sequence ID" value="XM_005782055.1"/>
</dbReference>
<dbReference type="AlphaFoldDB" id="A0A0D3K1P8"/>
<dbReference type="Gene3D" id="1.10.510.10">
    <property type="entry name" value="Transferase(Phosphotransferase) domain 1"/>
    <property type="match status" value="1"/>
</dbReference>
<dbReference type="Proteomes" id="UP000013827">
    <property type="component" value="Unassembled WGS sequence"/>
</dbReference>
<proteinExistence type="predicted"/>
<reference evidence="3" key="1">
    <citation type="journal article" date="2013" name="Nature">
        <title>Pan genome of the phytoplankton Emiliania underpins its global distribution.</title>
        <authorList>
            <person name="Read B.A."/>
            <person name="Kegel J."/>
            <person name="Klute M.J."/>
            <person name="Kuo A."/>
            <person name="Lefebvre S.C."/>
            <person name="Maumus F."/>
            <person name="Mayer C."/>
            <person name="Miller J."/>
            <person name="Monier A."/>
            <person name="Salamov A."/>
            <person name="Young J."/>
            <person name="Aguilar M."/>
            <person name="Claverie J.M."/>
            <person name="Frickenhaus S."/>
            <person name="Gonzalez K."/>
            <person name="Herman E.K."/>
            <person name="Lin Y.C."/>
            <person name="Napier J."/>
            <person name="Ogata H."/>
            <person name="Sarno A.F."/>
            <person name="Shmutz J."/>
            <person name="Schroeder D."/>
            <person name="de Vargas C."/>
            <person name="Verret F."/>
            <person name="von Dassow P."/>
            <person name="Valentin K."/>
            <person name="Van de Peer Y."/>
            <person name="Wheeler G."/>
            <person name="Dacks J.B."/>
            <person name="Delwiche C.F."/>
            <person name="Dyhrman S.T."/>
            <person name="Glockner G."/>
            <person name="John U."/>
            <person name="Richards T."/>
            <person name="Worden A.Z."/>
            <person name="Zhang X."/>
            <person name="Grigoriev I.V."/>
            <person name="Allen A.E."/>
            <person name="Bidle K."/>
            <person name="Borodovsky M."/>
            <person name="Bowler C."/>
            <person name="Brownlee C."/>
            <person name="Cock J.M."/>
            <person name="Elias M."/>
            <person name="Gladyshev V.N."/>
            <person name="Groth M."/>
            <person name="Guda C."/>
            <person name="Hadaegh A."/>
            <person name="Iglesias-Rodriguez M.D."/>
            <person name="Jenkins J."/>
            <person name="Jones B.M."/>
            <person name="Lawson T."/>
            <person name="Leese F."/>
            <person name="Lindquist E."/>
            <person name="Lobanov A."/>
            <person name="Lomsadze A."/>
            <person name="Malik S.B."/>
            <person name="Marsh M.E."/>
            <person name="Mackinder L."/>
            <person name="Mock T."/>
            <person name="Mueller-Roeber B."/>
            <person name="Pagarete A."/>
            <person name="Parker M."/>
            <person name="Probert I."/>
            <person name="Quesneville H."/>
            <person name="Raines C."/>
            <person name="Rensing S.A."/>
            <person name="Riano-Pachon D.M."/>
            <person name="Richier S."/>
            <person name="Rokitta S."/>
            <person name="Shiraiwa Y."/>
            <person name="Soanes D.M."/>
            <person name="van der Giezen M."/>
            <person name="Wahlund T.M."/>
            <person name="Williams B."/>
            <person name="Wilson W."/>
            <person name="Wolfe G."/>
            <person name="Wurch L.L."/>
        </authorList>
    </citation>
    <scope>NUCLEOTIDE SEQUENCE</scope>
</reference>
<evidence type="ECO:0000313" key="2">
    <source>
        <dbReference type="EnsemblProtists" id="EOD29683"/>
    </source>
</evidence>
<reference evidence="2" key="2">
    <citation type="submission" date="2024-10" db="UniProtKB">
        <authorList>
            <consortium name="EnsemblProtists"/>
        </authorList>
    </citation>
    <scope>IDENTIFICATION</scope>
</reference>
<dbReference type="PaxDb" id="2903-EOD29683"/>
<dbReference type="InterPro" id="IPR011009">
    <property type="entry name" value="Kinase-like_dom_sf"/>
</dbReference>
<protein>
    <recommendedName>
        <fullName evidence="4">Protein kinase domain-containing protein</fullName>
    </recommendedName>
</protein>
<evidence type="ECO:0000256" key="1">
    <source>
        <dbReference type="SAM" id="MobiDB-lite"/>
    </source>
</evidence>
<dbReference type="SUPFAM" id="SSF56112">
    <property type="entry name" value="Protein kinase-like (PK-like)"/>
    <property type="match status" value="1"/>
</dbReference>
<organism evidence="2 3">
    <name type="scientific">Emiliania huxleyi (strain CCMP1516)</name>
    <dbReference type="NCBI Taxonomy" id="280463"/>
    <lineage>
        <taxon>Eukaryota</taxon>
        <taxon>Haptista</taxon>
        <taxon>Haptophyta</taxon>
        <taxon>Prymnesiophyceae</taxon>
        <taxon>Isochrysidales</taxon>
        <taxon>Noelaerhabdaceae</taxon>
        <taxon>Emiliania</taxon>
    </lineage>
</organism>
<keyword evidence="3" id="KW-1185">Reference proteome</keyword>
<accession>A0A0D3K1P8</accession>
<sequence>MLTLGAPLGAPGKDKIVHRGVDENGRQWAVAQLKRLGAGAVRKLTAEVSFLRRAAAAGLAPQVSTELSDLPKGRLVTELCDGGTLKDVLRRQDGALRRDQQQRLVEILEALGGPTRDGDGAASRVAGCGEEGGDAPREGGRGALMSGWPAATPTGSGWSVVLL</sequence>
<evidence type="ECO:0008006" key="4">
    <source>
        <dbReference type="Google" id="ProtNLM"/>
    </source>
</evidence>
<dbReference type="EnsemblProtists" id="EOD29683">
    <property type="protein sequence ID" value="EOD29683"/>
    <property type="gene ID" value="EMIHUDRAFT_373591"/>
</dbReference>
<feature type="region of interest" description="Disordered" evidence="1">
    <location>
        <begin position="115"/>
        <end position="150"/>
    </location>
</feature>
<name>A0A0D3K1P8_EMIH1</name>
<dbReference type="HOGENOM" id="CLU_1630144_0_0_1"/>
<dbReference type="GeneID" id="17274958"/>
<dbReference type="KEGG" id="ehx:EMIHUDRAFT_373591"/>
<evidence type="ECO:0000313" key="3">
    <source>
        <dbReference type="Proteomes" id="UP000013827"/>
    </source>
</evidence>